<dbReference type="OrthoDB" id="464133at2"/>
<reference evidence="1 2" key="1">
    <citation type="submission" date="2018-02" db="EMBL/GenBank/DDBJ databases">
        <authorList>
            <person name="Cohen D.B."/>
            <person name="Kent A.D."/>
        </authorList>
    </citation>
    <scope>NUCLEOTIDE SEQUENCE [LARGE SCALE GENOMIC DNA]</scope>
    <source>
        <strain evidence="1 2">CCAP 1448/3</strain>
    </source>
</reference>
<protein>
    <submittedName>
        <fullName evidence="1">Transcriptional regulator</fullName>
    </submittedName>
</protein>
<comment type="caution">
    <text evidence="1">The sequence shown here is derived from an EMBL/GenBank/DDBJ whole genome shotgun (WGS) entry which is preliminary data.</text>
</comment>
<sequence>MSPTFNPDKYQELLCKYQPKLIKTEAENERALAIVEELMHRPNLSLEEDELYSLLVTLIEKFEREYYSPGRSSTPASILLFLMEQRDLEATDLIDLLGSETTIAEILEGKREFNSQQSQALGAFFQVDPALFYPTNA</sequence>
<dbReference type="InterPro" id="IPR010982">
    <property type="entry name" value="Lambda_DNA-bd_dom_sf"/>
</dbReference>
<accession>A0A2T1BZR1</accession>
<dbReference type="GO" id="GO:0006355">
    <property type="term" value="P:regulation of DNA-templated transcription"/>
    <property type="evidence" value="ECO:0007669"/>
    <property type="project" value="InterPro"/>
</dbReference>
<evidence type="ECO:0000313" key="2">
    <source>
        <dbReference type="Proteomes" id="UP000238762"/>
    </source>
</evidence>
<dbReference type="GO" id="GO:0001046">
    <property type="term" value="F:core promoter sequence-specific DNA binding"/>
    <property type="evidence" value="ECO:0007669"/>
    <property type="project" value="TreeGrafter"/>
</dbReference>
<evidence type="ECO:0000313" key="1">
    <source>
        <dbReference type="EMBL" id="PSB01407.1"/>
    </source>
</evidence>
<proteinExistence type="predicted"/>
<dbReference type="PANTHER" id="PTHR40455">
    <property type="entry name" value="ANTITOXIN HIGA"/>
    <property type="match status" value="1"/>
</dbReference>
<dbReference type="PANTHER" id="PTHR40455:SF1">
    <property type="entry name" value="ANTITOXIN HIGA"/>
    <property type="match status" value="1"/>
</dbReference>
<organism evidence="1 2">
    <name type="scientific">Merismopedia glauca CCAP 1448/3</name>
    <dbReference type="NCBI Taxonomy" id="1296344"/>
    <lineage>
        <taxon>Bacteria</taxon>
        <taxon>Bacillati</taxon>
        <taxon>Cyanobacteriota</taxon>
        <taxon>Cyanophyceae</taxon>
        <taxon>Synechococcales</taxon>
        <taxon>Merismopediaceae</taxon>
        <taxon>Merismopedia</taxon>
    </lineage>
</organism>
<dbReference type="Proteomes" id="UP000238762">
    <property type="component" value="Unassembled WGS sequence"/>
</dbReference>
<name>A0A2T1BZR1_9CYAN</name>
<dbReference type="EMBL" id="PVWJ01000109">
    <property type="protein sequence ID" value="PSB01407.1"/>
    <property type="molecule type" value="Genomic_DNA"/>
</dbReference>
<dbReference type="RefSeq" id="WP_106290117.1">
    <property type="nucleotide sequence ID" value="NZ_CAWNTC010000140.1"/>
</dbReference>
<dbReference type="AlphaFoldDB" id="A0A2T1BZR1"/>
<gene>
    <name evidence="1" type="ORF">C7B64_18435</name>
</gene>
<reference evidence="1 2" key="2">
    <citation type="submission" date="2018-03" db="EMBL/GenBank/DDBJ databases">
        <title>The ancient ancestry and fast evolution of plastids.</title>
        <authorList>
            <person name="Moore K.R."/>
            <person name="Magnabosco C."/>
            <person name="Momper L."/>
            <person name="Gold D.A."/>
            <person name="Bosak T."/>
            <person name="Fournier G.P."/>
        </authorList>
    </citation>
    <scope>NUCLEOTIDE SEQUENCE [LARGE SCALE GENOMIC DNA]</scope>
    <source>
        <strain evidence="1 2">CCAP 1448/3</strain>
    </source>
</reference>
<dbReference type="InterPro" id="IPR039060">
    <property type="entry name" value="Antitox_HigA"/>
</dbReference>
<dbReference type="Gene3D" id="1.10.260.40">
    <property type="entry name" value="lambda repressor-like DNA-binding domains"/>
    <property type="match status" value="1"/>
</dbReference>
<keyword evidence="2" id="KW-1185">Reference proteome</keyword>